<reference evidence="1 2" key="1">
    <citation type="submission" date="2020-06" db="EMBL/GenBank/DDBJ databases">
        <title>Genome mining for natural products.</title>
        <authorList>
            <person name="Zhang B."/>
            <person name="Shi J."/>
            <person name="Ge H."/>
        </authorList>
    </citation>
    <scope>NUCLEOTIDE SEQUENCE [LARGE SCALE GENOMIC DNA]</scope>
    <source>
        <strain evidence="1 2">NA00687</strain>
    </source>
</reference>
<organism evidence="1 2">
    <name type="scientific">Streptomyces buecherae</name>
    <dbReference type="NCBI Taxonomy" id="2763006"/>
    <lineage>
        <taxon>Bacteria</taxon>
        <taxon>Bacillati</taxon>
        <taxon>Actinomycetota</taxon>
        <taxon>Actinomycetes</taxon>
        <taxon>Kitasatosporales</taxon>
        <taxon>Streptomycetaceae</taxon>
        <taxon>Streptomyces</taxon>
    </lineage>
</organism>
<evidence type="ECO:0000313" key="1">
    <source>
        <dbReference type="EMBL" id="QKW50003.1"/>
    </source>
</evidence>
<dbReference type="AlphaFoldDB" id="A0A7H8N6K6"/>
<dbReference type="Proteomes" id="UP000509303">
    <property type="component" value="Chromosome"/>
</dbReference>
<dbReference type="RefSeq" id="WP_176161738.1">
    <property type="nucleotide sequence ID" value="NZ_CP054929.1"/>
</dbReference>
<sequence>MAEVDPRARVLTGQHTVRTVSGAVLRFFLADALSLDPAAARWKPVTDVEFQLAYEASLFAKDPDGSAALRPNTRRVQLTLDALAGPGGFFWSDGGAEAGVMTTNGKTPDACGLAPATVPAHASGGAS</sequence>
<evidence type="ECO:0000313" key="2">
    <source>
        <dbReference type="Proteomes" id="UP000509303"/>
    </source>
</evidence>
<dbReference type="EMBL" id="CP054929">
    <property type="protein sequence ID" value="QKW50003.1"/>
    <property type="molecule type" value="Genomic_DNA"/>
</dbReference>
<protein>
    <submittedName>
        <fullName evidence="1">Uncharacterized protein</fullName>
    </submittedName>
</protein>
<accession>A0A7H8N6K6</accession>
<name>A0A7H8N6K6_9ACTN</name>
<gene>
    <name evidence="1" type="ORF">HUT08_11110</name>
</gene>
<proteinExistence type="predicted"/>
<keyword evidence="2" id="KW-1185">Reference proteome</keyword>